<keyword evidence="1" id="KW-0732">Signal</keyword>
<keyword evidence="4" id="KW-1185">Reference proteome</keyword>
<dbReference type="Gene3D" id="2.40.128.110">
    <property type="entry name" value="Lipid/polyisoprenoid-binding, YceI-like"/>
    <property type="match status" value="1"/>
</dbReference>
<feature type="domain" description="Lipid/polyisoprenoid-binding YceI-like" evidence="2">
    <location>
        <begin position="38"/>
        <end position="210"/>
    </location>
</feature>
<dbReference type="PANTHER" id="PTHR34406:SF1">
    <property type="entry name" value="PROTEIN YCEI"/>
    <property type="match status" value="1"/>
</dbReference>
<dbReference type="PANTHER" id="PTHR34406">
    <property type="entry name" value="PROTEIN YCEI"/>
    <property type="match status" value="1"/>
</dbReference>
<evidence type="ECO:0000313" key="3">
    <source>
        <dbReference type="EMBL" id="TCD00983.1"/>
    </source>
</evidence>
<comment type="caution">
    <text evidence="3">The sequence shown here is derived from an EMBL/GenBank/DDBJ whole genome shotgun (WGS) entry which is preliminary data.</text>
</comment>
<dbReference type="EMBL" id="SJSL01000002">
    <property type="protein sequence ID" value="TCD00983.1"/>
    <property type="molecule type" value="Genomic_DNA"/>
</dbReference>
<name>A0A4R0NMY1_9SPHI</name>
<evidence type="ECO:0000313" key="4">
    <source>
        <dbReference type="Proteomes" id="UP000293347"/>
    </source>
</evidence>
<evidence type="ECO:0000256" key="1">
    <source>
        <dbReference type="SAM" id="SignalP"/>
    </source>
</evidence>
<organism evidence="3 4">
    <name type="scientific">Pedobacter psychroterrae</name>
    <dbReference type="NCBI Taxonomy" id="2530453"/>
    <lineage>
        <taxon>Bacteria</taxon>
        <taxon>Pseudomonadati</taxon>
        <taxon>Bacteroidota</taxon>
        <taxon>Sphingobacteriia</taxon>
        <taxon>Sphingobacteriales</taxon>
        <taxon>Sphingobacteriaceae</taxon>
        <taxon>Pedobacter</taxon>
    </lineage>
</organism>
<dbReference type="Pfam" id="PF04264">
    <property type="entry name" value="YceI"/>
    <property type="match status" value="1"/>
</dbReference>
<accession>A0A4R0NMY1</accession>
<dbReference type="Proteomes" id="UP000293347">
    <property type="component" value="Unassembled WGS sequence"/>
</dbReference>
<dbReference type="InterPro" id="IPR036761">
    <property type="entry name" value="TTHA0802/YceI-like_sf"/>
</dbReference>
<evidence type="ECO:0000259" key="2">
    <source>
        <dbReference type="SMART" id="SM00867"/>
    </source>
</evidence>
<gene>
    <name evidence="3" type="ORF">EZ437_09425</name>
</gene>
<dbReference type="SUPFAM" id="SSF101874">
    <property type="entry name" value="YceI-like"/>
    <property type="match status" value="1"/>
</dbReference>
<reference evidence="3 4" key="1">
    <citation type="submission" date="2019-02" db="EMBL/GenBank/DDBJ databases">
        <title>Pedobacter sp. RP-1-14 sp. nov., isolated from Arctic soil.</title>
        <authorList>
            <person name="Dahal R.H."/>
        </authorList>
    </citation>
    <scope>NUCLEOTIDE SEQUENCE [LARGE SCALE GENOMIC DNA]</scope>
    <source>
        <strain evidence="3 4">RP-1-14</strain>
    </source>
</reference>
<dbReference type="SMART" id="SM00867">
    <property type="entry name" value="YceI"/>
    <property type="match status" value="1"/>
</dbReference>
<dbReference type="RefSeq" id="WP_131595636.1">
    <property type="nucleotide sequence ID" value="NZ_SJSL01000002.1"/>
</dbReference>
<dbReference type="InterPro" id="IPR007372">
    <property type="entry name" value="Lipid/polyisoprenoid-bd_YceI"/>
</dbReference>
<dbReference type="OrthoDB" id="951410at2"/>
<dbReference type="AlphaFoldDB" id="A0A4R0NMY1"/>
<protein>
    <submittedName>
        <fullName evidence="3">YceI family protein</fullName>
    </submittedName>
</protein>
<proteinExistence type="predicted"/>
<sequence>MKTRYVILVIFILLSAKQAVAQKATTDSVRSAGPQPFIYRLDVKNSKLLWKAKKVNGGHNGYVLFRSGEIKTLSPGKYDSGDFNIHMNSIVVVDQLMPKDNREVEGVVKANNFFAVALYPMARMRVYTIVPTGKLNHYKVRGDLTVKGVTKPLEFLAMFTRSGKTLSAVADFKIDRTKWGINYKSGSFFTDLKDELIEDDIEISLKMFFSIPDGC</sequence>
<feature type="chain" id="PRO_5020276942" evidence="1">
    <location>
        <begin position="22"/>
        <end position="215"/>
    </location>
</feature>
<feature type="signal peptide" evidence="1">
    <location>
        <begin position="1"/>
        <end position="21"/>
    </location>
</feature>